<dbReference type="Proteomes" id="UP001291930">
    <property type="component" value="Unassembled WGS sequence"/>
</dbReference>
<accession>A0ABU5K551</accession>
<dbReference type="RefSeq" id="WP_207996274.1">
    <property type="nucleotide sequence ID" value="NZ_JAXOVW010000240.1"/>
</dbReference>
<organism evidence="1 2">
    <name type="scientific">Bacillus bingmayongensis</name>
    <dbReference type="NCBI Taxonomy" id="1150157"/>
    <lineage>
        <taxon>Bacteria</taxon>
        <taxon>Bacillati</taxon>
        <taxon>Bacillota</taxon>
        <taxon>Bacilli</taxon>
        <taxon>Bacillales</taxon>
        <taxon>Bacillaceae</taxon>
        <taxon>Bacillus</taxon>
    </lineage>
</organism>
<proteinExistence type="predicted"/>
<reference evidence="2" key="1">
    <citation type="submission" date="2023-11" db="EMBL/GenBank/DDBJ databases">
        <title>Genome Sequence of Bacillus pseudomycoides stain BUPM19.</title>
        <authorList>
            <person name="Farhat A."/>
        </authorList>
    </citation>
    <scope>NUCLEOTIDE SEQUENCE [LARGE SCALE GENOMIC DNA]</scope>
    <source>
        <strain evidence="2">BUPM19</strain>
    </source>
</reference>
<name>A0ABU5K551_9BACI</name>
<protein>
    <submittedName>
        <fullName evidence="1">Uncharacterized protein</fullName>
    </submittedName>
</protein>
<evidence type="ECO:0000313" key="1">
    <source>
        <dbReference type="EMBL" id="MDZ5610765.1"/>
    </source>
</evidence>
<gene>
    <name evidence="1" type="ORF">U2I54_28225</name>
</gene>
<evidence type="ECO:0000313" key="2">
    <source>
        <dbReference type="Proteomes" id="UP001291930"/>
    </source>
</evidence>
<keyword evidence="2" id="KW-1185">Reference proteome</keyword>
<dbReference type="EMBL" id="JAXOVW010000240">
    <property type="protein sequence ID" value="MDZ5610765.1"/>
    <property type="molecule type" value="Genomic_DNA"/>
</dbReference>
<comment type="caution">
    <text evidence="1">The sequence shown here is derived from an EMBL/GenBank/DDBJ whole genome shotgun (WGS) entry which is preliminary data.</text>
</comment>
<sequence length="99" mass="11364">MIKVKPINFDTFRNSIVLFENTNETISVSAHFQFFEGSESYIQGFIDNEQVIHFKSYNPGPATSIYRFMTQNITKLIISSENRTHGMVTLYTSENIATT</sequence>